<dbReference type="InterPro" id="IPR013525">
    <property type="entry name" value="ABC2_TM"/>
</dbReference>
<sequence>MSAALGAIFRAELKLLLRNIVVATTAILLPLAIAGMFLVSGAQGDGEADWSYPMSLMLVTVFGMSGCVTASATLCYRRDELYLKRLRSGVVSDATILAGVLAPVVLVTLVQGVLMTVLTGIVTSAVPDPLPMLVVLVLGTVMSVGLGMAVTGFASSGEQAQTLATPVFLGLIGSAVWAGMSLPDIEGVRLVLPGGAVVDLLRVAYDDSRFTELVPGAAVLAAWAAVGVLTARRYFRWEPRS</sequence>
<evidence type="ECO:0000256" key="3">
    <source>
        <dbReference type="ARBA" id="ARBA00022989"/>
    </source>
</evidence>
<evidence type="ECO:0000256" key="1">
    <source>
        <dbReference type="ARBA" id="ARBA00004141"/>
    </source>
</evidence>
<dbReference type="GO" id="GO:0140359">
    <property type="term" value="F:ABC-type transporter activity"/>
    <property type="evidence" value="ECO:0007669"/>
    <property type="project" value="InterPro"/>
</dbReference>
<comment type="caution">
    <text evidence="6">The sequence shown here is derived from an EMBL/GenBank/DDBJ whole genome shotgun (WGS) entry which is preliminary data.</text>
</comment>
<comment type="subcellular location">
    <subcellularLocation>
        <location evidence="1">Membrane</location>
        <topology evidence="1">Multi-pass membrane protein</topology>
    </subcellularLocation>
</comment>
<evidence type="ECO:0000256" key="4">
    <source>
        <dbReference type="ARBA" id="ARBA00023136"/>
    </source>
</evidence>
<dbReference type="Proteomes" id="UP000249915">
    <property type="component" value="Unassembled WGS sequence"/>
</dbReference>
<evidence type="ECO:0000259" key="5">
    <source>
        <dbReference type="Pfam" id="PF01061"/>
    </source>
</evidence>
<dbReference type="AlphaFoldDB" id="A0A2V4BAM1"/>
<feature type="domain" description="ABC-2 type transporter transmembrane" evidence="5">
    <location>
        <begin position="6"/>
        <end position="170"/>
    </location>
</feature>
<dbReference type="GO" id="GO:0016020">
    <property type="term" value="C:membrane"/>
    <property type="evidence" value="ECO:0007669"/>
    <property type="project" value="UniProtKB-SubCell"/>
</dbReference>
<evidence type="ECO:0000313" key="7">
    <source>
        <dbReference type="Proteomes" id="UP000249915"/>
    </source>
</evidence>
<protein>
    <submittedName>
        <fullName evidence="6">ABC transporter</fullName>
    </submittedName>
</protein>
<dbReference type="OrthoDB" id="3399482at2"/>
<dbReference type="EMBL" id="MASW01000001">
    <property type="protein sequence ID" value="PXY32121.1"/>
    <property type="molecule type" value="Genomic_DNA"/>
</dbReference>
<dbReference type="PANTHER" id="PTHR43027">
    <property type="entry name" value="DOXORUBICIN RESISTANCE ABC TRANSPORTER PERMEASE PROTEIN DRRC-RELATED"/>
    <property type="match status" value="1"/>
</dbReference>
<dbReference type="Pfam" id="PF01061">
    <property type="entry name" value="ABC2_membrane"/>
    <property type="match status" value="1"/>
</dbReference>
<gene>
    <name evidence="6" type="ORF">BAY60_07435</name>
</gene>
<keyword evidence="2" id="KW-0812">Transmembrane</keyword>
<name>A0A2V4BAM1_9PSEU</name>
<keyword evidence="4" id="KW-0472">Membrane</keyword>
<accession>A0A2V4BAM1</accession>
<organism evidence="6 7">
    <name type="scientific">Prauserella muralis</name>
    <dbReference type="NCBI Taxonomy" id="588067"/>
    <lineage>
        <taxon>Bacteria</taxon>
        <taxon>Bacillati</taxon>
        <taxon>Actinomycetota</taxon>
        <taxon>Actinomycetes</taxon>
        <taxon>Pseudonocardiales</taxon>
        <taxon>Pseudonocardiaceae</taxon>
        <taxon>Prauserella</taxon>
    </lineage>
</organism>
<reference evidence="6 7" key="1">
    <citation type="submission" date="2016-07" db="EMBL/GenBank/DDBJ databases">
        <title>Draft genome sequence of Prauserella muralis DSM 45305, isolated from a mould-covered wall in an indoor environment.</title>
        <authorList>
            <person name="Ruckert C."/>
            <person name="Albersmeier A."/>
            <person name="Jiang C.-L."/>
            <person name="Jiang Y."/>
            <person name="Kalinowski J."/>
            <person name="Schneider O."/>
            <person name="Winkler A."/>
            <person name="Zotchev S.B."/>
        </authorList>
    </citation>
    <scope>NUCLEOTIDE SEQUENCE [LARGE SCALE GENOMIC DNA]</scope>
    <source>
        <strain evidence="6 7">DSM 45305</strain>
    </source>
</reference>
<keyword evidence="3" id="KW-1133">Transmembrane helix</keyword>
<proteinExistence type="predicted"/>
<dbReference type="RefSeq" id="WP_112280163.1">
    <property type="nucleotide sequence ID" value="NZ_MASW01000001.1"/>
</dbReference>
<evidence type="ECO:0000313" key="6">
    <source>
        <dbReference type="EMBL" id="PXY32121.1"/>
    </source>
</evidence>
<keyword evidence="7" id="KW-1185">Reference proteome</keyword>
<dbReference type="PANTHER" id="PTHR43027:SF2">
    <property type="entry name" value="TRANSPORT PERMEASE PROTEIN"/>
    <property type="match status" value="1"/>
</dbReference>
<dbReference type="InterPro" id="IPR052902">
    <property type="entry name" value="ABC-2_transporter"/>
</dbReference>
<evidence type="ECO:0000256" key="2">
    <source>
        <dbReference type="ARBA" id="ARBA00022692"/>
    </source>
</evidence>